<evidence type="ECO:0000313" key="10">
    <source>
        <dbReference type="WBParaSite" id="SPAL_0000020300.1"/>
    </source>
</evidence>
<feature type="domain" description="TLC" evidence="8">
    <location>
        <begin position="87"/>
        <end position="290"/>
    </location>
</feature>
<dbReference type="GO" id="GO:0007009">
    <property type="term" value="P:plasma membrane organization"/>
    <property type="evidence" value="ECO:0007669"/>
    <property type="project" value="TreeGrafter"/>
</dbReference>
<organism evidence="9 10">
    <name type="scientific">Strongyloides papillosus</name>
    <name type="common">Intestinal threadworm</name>
    <dbReference type="NCBI Taxonomy" id="174720"/>
    <lineage>
        <taxon>Eukaryota</taxon>
        <taxon>Metazoa</taxon>
        <taxon>Ecdysozoa</taxon>
        <taxon>Nematoda</taxon>
        <taxon>Chromadorea</taxon>
        <taxon>Rhabditida</taxon>
        <taxon>Tylenchina</taxon>
        <taxon>Panagrolaimomorpha</taxon>
        <taxon>Strongyloidoidea</taxon>
        <taxon>Strongyloididae</taxon>
        <taxon>Strongyloides</taxon>
    </lineage>
</organism>
<keyword evidence="3 7" id="KW-1133">Transmembrane helix</keyword>
<feature type="transmembrane region" description="Helical" evidence="7">
    <location>
        <begin position="158"/>
        <end position="178"/>
    </location>
</feature>
<evidence type="ECO:0000259" key="8">
    <source>
        <dbReference type="PROSITE" id="PS50922"/>
    </source>
</evidence>
<dbReference type="InterPro" id="IPR006634">
    <property type="entry name" value="TLC-dom"/>
</dbReference>
<feature type="transmembrane region" description="Helical" evidence="7">
    <location>
        <begin position="257"/>
        <end position="282"/>
    </location>
</feature>
<sequence>MTLSSSIEDFINNDNQKATLLYVSTALASLVFFRGLLYVTRWLFFRKHFFKKPDNSEPIFIKRDGKDVKYVKCTDNTKSYYFNVPPTKRWKITNEIVSLIHAIISGFWAFGVLIEIYAGDDYRNYENGFYYSGALLCMVSLSYFILDTIDTVASARGFSLVELTAHHVLSTIGVLLPFTTGKYMQLVLMGLVMEVNSIFLHTRILMMYKGANKKSKAFKIVSLTTAITFVIFRLFPSLYMVVLFLHYAISGNGDSSIIALILGGSIVFGLLTSNCIMFARLIRSDFIKNKKSSKKSSKKSGKGDSKKGKKVTISEYSTNSTTKTNTSTTGKTLSTKSKSTDRVNAKV</sequence>
<evidence type="ECO:0000313" key="9">
    <source>
        <dbReference type="Proteomes" id="UP000046392"/>
    </source>
</evidence>
<evidence type="ECO:0000256" key="1">
    <source>
        <dbReference type="ARBA" id="ARBA00004141"/>
    </source>
</evidence>
<evidence type="ECO:0000256" key="4">
    <source>
        <dbReference type="ARBA" id="ARBA00023136"/>
    </source>
</evidence>
<comment type="subcellular location">
    <subcellularLocation>
        <location evidence="1">Membrane</location>
        <topology evidence="1">Multi-pass membrane protein</topology>
    </subcellularLocation>
</comment>
<feature type="transmembrane region" description="Helical" evidence="7">
    <location>
        <begin position="184"/>
        <end position="208"/>
    </location>
</feature>
<dbReference type="WBParaSite" id="SPAL_0000020300.1">
    <property type="protein sequence ID" value="SPAL_0000020300.1"/>
    <property type="gene ID" value="SPAL_0000020300"/>
</dbReference>
<keyword evidence="2 5" id="KW-0812">Transmembrane</keyword>
<protein>
    <submittedName>
        <fullName evidence="10">TLC domain-containing protein</fullName>
    </submittedName>
</protein>
<dbReference type="PROSITE" id="PS50922">
    <property type="entry name" value="TLC"/>
    <property type="match status" value="1"/>
</dbReference>
<feature type="transmembrane region" description="Helical" evidence="7">
    <location>
        <begin position="96"/>
        <end position="117"/>
    </location>
</feature>
<feature type="transmembrane region" description="Helical" evidence="7">
    <location>
        <begin position="220"/>
        <end position="245"/>
    </location>
</feature>
<feature type="compositionally biased region" description="Basic and acidic residues" evidence="6">
    <location>
        <begin position="338"/>
        <end position="347"/>
    </location>
</feature>
<dbReference type="InterPro" id="IPR050846">
    <property type="entry name" value="TLCD"/>
</dbReference>
<keyword evidence="9" id="KW-1185">Reference proteome</keyword>
<reference evidence="10" key="1">
    <citation type="submission" date="2017-02" db="UniProtKB">
        <authorList>
            <consortium name="WormBaseParasite"/>
        </authorList>
    </citation>
    <scope>IDENTIFICATION</scope>
</reference>
<dbReference type="PANTHER" id="PTHR13439">
    <property type="entry name" value="CT120 PROTEIN"/>
    <property type="match status" value="1"/>
</dbReference>
<evidence type="ECO:0000256" key="2">
    <source>
        <dbReference type="ARBA" id="ARBA00022692"/>
    </source>
</evidence>
<dbReference type="GO" id="GO:0005886">
    <property type="term" value="C:plasma membrane"/>
    <property type="evidence" value="ECO:0007669"/>
    <property type="project" value="TreeGrafter"/>
</dbReference>
<dbReference type="SMART" id="SM00724">
    <property type="entry name" value="TLC"/>
    <property type="match status" value="1"/>
</dbReference>
<proteinExistence type="predicted"/>
<feature type="transmembrane region" description="Helical" evidence="7">
    <location>
        <begin position="20"/>
        <end position="44"/>
    </location>
</feature>
<dbReference type="GO" id="GO:0071709">
    <property type="term" value="P:membrane assembly"/>
    <property type="evidence" value="ECO:0007669"/>
    <property type="project" value="TreeGrafter"/>
</dbReference>
<dbReference type="PANTHER" id="PTHR13439:SF4">
    <property type="entry name" value="TLC DOMAIN-CONTAINING PROTEIN"/>
    <property type="match status" value="1"/>
</dbReference>
<evidence type="ECO:0000256" key="6">
    <source>
        <dbReference type="SAM" id="MobiDB-lite"/>
    </source>
</evidence>
<evidence type="ECO:0000256" key="7">
    <source>
        <dbReference type="SAM" id="Phobius"/>
    </source>
</evidence>
<dbReference type="Pfam" id="PF03798">
    <property type="entry name" value="TRAM_LAG1_CLN8"/>
    <property type="match status" value="1"/>
</dbReference>
<keyword evidence="4 5" id="KW-0472">Membrane</keyword>
<feature type="region of interest" description="Disordered" evidence="6">
    <location>
        <begin position="292"/>
        <end position="347"/>
    </location>
</feature>
<evidence type="ECO:0000256" key="5">
    <source>
        <dbReference type="PROSITE-ProRule" id="PRU00205"/>
    </source>
</evidence>
<dbReference type="AlphaFoldDB" id="A0A0N5B2A1"/>
<dbReference type="GO" id="GO:0097035">
    <property type="term" value="P:regulation of membrane lipid distribution"/>
    <property type="evidence" value="ECO:0007669"/>
    <property type="project" value="TreeGrafter"/>
</dbReference>
<feature type="transmembrane region" description="Helical" evidence="7">
    <location>
        <begin position="129"/>
        <end position="146"/>
    </location>
</feature>
<name>A0A0N5B2A1_STREA</name>
<dbReference type="Proteomes" id="UP000046392">
    <property type="component" value="Unplaced"/>
</dbReference>
<evidence type="ECO:0000256" key="3">
    <source>
        <dbReference type="ARBA" id="ARBA00022989"/>
    </source>
</evidence>
<feature type="compositionally biased region" description="Low complexity" evidence="6">
    <location>
        <begin position="317"/>
        <end position="337"/>
    </location>
</feature>
<dbReference type="GO" id="GO:0055091">
    <property type="term" value="P:phospholipid homeostasis"/>
    <property type="evidence" value="ECO:0007669"/>
    <property type="project" value="TreeGrafter"/>
</dbReference>
<accession>A0A0N5B2A1</accession>